<name>A0ABW3VFR6_9PSEU</name>
<organism evidence="2 3">
    <name type="scientific">Pseudonocardia benzenivorans</name>
    <dbReference type="NCBI Taxonomy" id="228005"/>
    <lineage>
        <taxon>Bacteria</taxon>
        <taxon>Bacillati</taxon>
        <taxon>Actinomycetota</taxon>
        <taxon>Actinomycetes</taxon>
        <taxon>Pseudonocardiales</taxon>
        <taxon>Pseudonocardiaceae</taxon>
        <taxon>Pseudonocardia</taxon>
    </lineage>
</organism>
<reference evidence="3" key="1">
    <citation type="journal article" date="2019" name="Int. J. Syst. Evol. Microbiol.">
        <title>The Global Catalogue of Microorganisms (GCM) 10K type strain sequencing project: providing services to taxonomists for standard genome sequencing and annotation.</title>
        <authorList>
            <consortium name="The Broad Institute Genomics Platform"/>
            <consortium name="The Broad Institute Genome Sequencing Center for Infectious Disease"/>
            <person name="Wu L."/>
            <person name="Ma J."/>
        </authorList>
    </citation>
    <scope>NUCLEOTIDE SEQUENCE [LARGE SCALE GENOMIC DNA]</scope>
    <source>
        <strain evidence="3">CCUG 49018</strain>
    </source>
</reference>
<comment type="caution">
    <text evidence="2">The sequence shown here is derived from an EMBL/GenBank/DDBJ whole genome shotgun (WGS) entry which is preliminary data.</text>
</comment>
<evidence type="ECO:0000313" key="2">
    <source>
        <dbReference type="EMBL" id="MFD1234117.1"/>
    </source>
</evidence>
<dbReference type="Proteomes" id="UP001597182">
    <property type="component" value="Unassembled WGS sequence"/>
</dbReference>
<dbReference type="EMBL" id="JBHTMB010000109">
    <property type="protein sequence ID" value="MFD1234117.1"/>
    <property type="molecule type" value="Genomic_DNA"/>
</dbReference>
<evidence type="ECO:0000256" key="1">
    <source>
        <dbReference type="SAM" id="Phobius"/>
    </source>
</evidence>
<dbReference type="RefSeq" id="WP_013675270.1">
    <property type="nucleotide sequence ID" value="NZ_BAABKS010000074.1"/>
</dbReference>
<feature type="transmembrane region" description="Helical" evidence="1">
    <location>
        <begin position="32"/>
        <end position="50"/>
    </location>
</feature>
<evidence type="ECO:0000313" key="3">
    <source>
        <dbReference type="Proteomes" id="UP001597182"/>
    </source>
</evidence>
<gene>
    <name evidence="2" type="ORF">ACFQ34_12575</name>
</gene>
<keyword evidence="1" id="KW-0812">Transmembrane</keyword>
<sequence>MHATPPDPDAPTPDDERAARLRRVARLRTMRTCTPLVLLVVLVVGAGLVFFLNYPFFGVVLVVLAVFAAVDLTWSLRRNAGPR</sequence>
<keyword evidence="3" id="KW-1185">Reference proteome</keyword>
<accession>A0ABW3VFR6</accession>
<proteinExistence type="predicted"/>
<keyword evidence="1" id="KW-1133">Transmembrane helix</keyword>
<feature type="transmembrane region" description="Helical" evidence="1">
    <location>
        <begin position="56"/>
        <end position="76"/>
    </location>
</feature>
<protein>
    <submittedName>
        <fullName evidence="2">Uncharacterized protein</fullName>
    </submittedName>
</protein>
<keyword evidence="1" id="KW-0472">Membrane</keyword>